<proteinExistence type="predicted"/>
<name>A0ABV3GRH0_MICGL</name>
<evidence type="ECO:0000313" key="2">
    <source>
        <dbReference type="Proteomes" id="UP001551675"/>
    </source>
</evidence>
<dbReference type="Gene3D" id="2.40.30.100">
    <property type="entry name" value="AF2212/PG0164-like"/>
    <property type="match status" value="1"/>
</dbReference>
<sequence>MRFRVTLELSGKTATGFQVPDEVVADLGAGKRPPVRVTINGHTYRSTVASMGGRYMVGISAENRTHAGVSAGDDVVVDLELDTEPREVTVPADLAEALDRDAEAKRFFDTLSYTKKQWFVLSVEGAKKPETRQRRLTETIALLRDGRTR</sequence>
<dbReference type="Pfam" id="PF13376">
    <property type="entry name" value="OmdA"/>
    <property type="match status" value="1"/>
</dbReference>
<reference evidence="1 2" key="1">
    <citation type="submission" date="2024-06" db="EMBL/GenBank/DDBJ databases">
        <title>The Natural Products Discovery Center: Release of the First 8490 Sequenced Strains for Exploring Actinobacteria Biosynthetic Diversity.</title>
        <authorList>
            <person name="Kalkreuter E."/>
            <person name="Kautsar S.A."/>
            <person name="Yang D."/>
            <person name="Bader C.D."/>
            <person name="Teijaro C.N."/>
            <person name="Fluegel L."/>
            <person name="Davis C.M."/>
            <person name="Simpson J.R."/>
            <person name="Lauterbach L."/>
            <person name="Steele A.D."/>
            <person name="Gui C."/>
            <person name="Meng S."/>
            <person name="Li G."/>
            <person name="Viehrig K."/>
            <person name="Ye F."/>
            <person name="Su P."/>
            <person name="Kiefer A.F."/>
            <person name="Nichols A."/>
            <person name="Cepeda A.J."/>
            <person name="Yan W."/>
            <person name="Fan B."/>
            <person name="Jiang Y."/>
            <person name="Adhikari A."/>
            <person name="Zheng C.-J."/>
            <person name="Schuster L."/>
            <person name="Cowan T.M."/>
            <person name="Smanski M.J."/>
            <person name="Chevrette M.G."/>
            <person name="De Carvalho L.P.S."/>
            <person name="Shen B."/>
        </authorList>
    </citation>
    <scope>NUCLEOTIDE SEQUENCE [LARGE SCALE GENOMIC DNA]</scope>
    <source>
        <strain evidence="1 2">NPDC050100</strain>
    </source>
</reference>
<dbReference type="EMBL" id="JBFALK010000025">
    <property type="protein sequence ID" value="MEV0973887.1"/>
    <property type="molecule type" value="Genomic_DNA"/>
</dbReference>
<dbReference type="InterPro" id="IPR037079">
    <property type="entry name" value="AF2212/PG0164-like_sf"/>
</dbReference>
<dbReference type="SUPFAM" id="SSF141694">
    <property type="entry name" value="AF2212/PG0164-like"/>
    <property type="match status" value="1"/>
</dbReference>
<evidence type="ECO:0000313" key="1">
    <source>
        <dbReference type="EMBL" id="MEV0973887.1"/>
    </source>
</evidence>
<dbReference type="InterPro" id="IPR015018">
    <property type="entry name" value="DUF1905"/>
</dbReference>
<accession>A0ABV3GRH0</accession>
<dbReference type="Proteomes" id="UP001551675">
    <property type="component" value="Unassembled WGS sequence"/>
</dbReference>
<organism evidence="1 2">
    <name type="scientific">Microtetraspora glauca</name>
    <dbReference type="NCBI Taxonomy" id="1996"/>
    <lineage>
        <taxon>Bacteria</taxon>
        <taxon>Bacillati</taxon>
        <taxon>Actinomycetota</taxon>
        <taxon>Actinomycetes</taxon>
        <taxon>Streptosporangiales</taxon>
        <taxon>Streptosporangiaceae</taxon>
        <taxon>Microtetraspora</taxon>
    </lineage>
</organism>
<dbReference type="RefSeq" id="WP_061259859.1">
    <property type="nucleotide sequence ID" value="NZ_JBFALK010000025.1"/>
</dbReference>
<keyword evidence="2" id="KW-1185">Reference proteome</keyword>
<protein>
    <submittedName>
        <fullName evidence="1">YdeI/OmpD-associated family protein</fullName>
    </submittedName>
</protein>
<comment type="caution">
    <text evidence="1">The sequence shown here is derived from an EMBL/GenBank/DDBJ whole genome shotgun (WGS) entry which is preliminary data.</text>
</comment>
<gene>
    <name evidence="1" type="ORF">AB0I59_35290</name>
</gene>
<dbReference type="Pfam" id="PF08922">
    <property type="entry name" value="DUF1905"/>
    <property type="match status" value="1"/>
</dbReference>